<dbReference type="EMBL" id="JBEPMJ010000001">
    <property type="protein sequence ID" value="MET3748823.1"/>
    <property type="molecule type" value="Genomic_DNA"/>
</dbReference>
<organism evidence="3 4">
    <name type="scientific">Blautia caecimuris</name>
    <dbReference type="NCBI Taxonomy" id="1796615"/>
    <lineage>
        <taxon>Bacteria</taxon>
        <taxon>Bacillati</taxon>
        <taxon>Bacillota</taxon>
        <taxon>Clostridia</taxon>
        <taxon>Lachnospirales</taxon>
        <taxon>Lachnospiraceae</taxon>
        <taxon>Blautia</taxon>
    </lineage>
</organism>
<dbReference type="GO" id="GO:0004519">
    <property type="term" value="F:endonuclease activity"/>
    <property type="evidence" value="ECO:0007669"/>
    <property type="project" value="UniProtKB-KW"/>
</dbReference>
<keyword evidence="1" id="KW-0175">Coiled coil</keyword>
<proteinExistence type="predicted"/>
<keyword evidence="4" id="KW-1185">Reference proteome</keyword>
<protein>
    <submittedName>
        <fullName evidence="3">rRNA maturation endonuclease Nob1</fullName>
    </submittedName>
</protein>
<reference evidence="3 4" key="1">
    <citation type="submission" date="2024-06" db="EMBL/GenBank/DDBJ databases">
        <title>Genomic Encyclopedia of Type Strains, Phase IV (KMG-IV): sequencing the most valuable type-strain genomes for metagenomic binning, comparative biology and taxonomic classification.</title>
        <authorList>
            <person name="Goeker M."/>
        </authorList>
    </citation>
    <scope>NUCLEOTIDE SEQUENCE [LARGE SCALE GENOMIC DNA]</scope>
    <source>
        <strain evidence="3 4">DSM 29492</strain>
    </source>
</reference>
<feature type="coiled-coil region" evidence="1">
    <location>
        <begin position="29"/>
        <end position="74"/>
    </location>
</feature>
<keyword evidence="2" id="KW-0812">Transmembrane</keyword>
<dbReference type="RefSeq" id="WP_257463658.1">
    <property type="nucleotide sequence ID" value="NZ_JANJZT010000001.1"/>
</dbReference>
<keyword evidence="3" id="KW-0378">Hydrolase</keyword>
<name>A0ABV2LX86_9FIRM</name>
<feature type="transmembrane region" description="Helical" evidence="2">
    <location>
        <begin position="182"/>
        <end position="201"/>
    </location>
</feature>
<keyword evidence="3" id="KW-0255">Endonuclease</keyword>
<evidence type="ECO:0000256" key="2">
    <source>
        <dbReference type="SAM" id="Phobius"/>
    </source>
</evidence>
<evidence type="ECO:0000313" key="3">
    <source>
        <dbReference type="EMBL" id="MET3748823.1"/>
    </source>
</evidence>
<feature type="transmembrane region" description="Helical" evidence="2">
    <location>
        <begin position="221"/>
        <end position="241"/>
    </location>
</feature>
<accession>A0ABV2LX86</accession>
<keyword evidence="2" id="KW-0472">Membrane</keyword>
<comment type="caution">
    <text evidence="3">The sequence shown here is derived from an EMBL/GenBank/DDBJ whole genome shotgun (WGS) entry which is preliminary data.</text>
</comment>
<feature type="transmembrane region" description="Helical" evidence="2">
    <location>
        <begin position="111"/>
        <end position="137"/>
    </location>
</feature>
<gene>
    <name evidence="3" type="ORF">ABID24_000039</name>
</gene>
<evidence type="ECO:0000313" key="4">
    <source>
        <dbReference type="Proteomes" id="UP001549106"/>
    </source>
</evidence>
<sequence length="498" mass="57205">MECLRCGKEIRGDSQFCIYCGQKVSQCGYDQETQKLAEKLADLEKEQAELEKKKQETLQEEQDLNLKLDNYTRLQKGEYARCRKWRSEPATAREVQQRETEKTAKRTNSKILFLALSMICCGSLFLPWVNVPLFAWIMDYAEVDYPLNFFNMITSLPLLEEGARGKGWIYETNICSALMLDFILFLILMVILLLVFGLCIYELIKHHSELYMYQKVKSASLWGIVCAAGTWLICFFTNLWIQNDFGGEWFRYYGGYINRTDLVLKADSGVWLVLVASVAGYICAKLAEGEDEKEKKKYGDTPLEVTNYDPVLPFRAVRLLIRQSFSFTGYSFTAFLKVMSFMHQSVDMIEAEIHVITNSGHKFVLPAMTFFKPASGKGSEVVLNGQLYGKQLDCNFSDLKEAKIYVRQYAVDRDGSGTDQRIVKESVFSRIIEEGSGFSVDSDFVTEDLKLMRRQYGDSYMKREGSQGENWMCSCGQIYDRKLKNCPLCGKENREAEI</sequence>
<keyword evidence="3" id="KW-0540">Nuclease</keyword>
<keyword evidence="2" id="KW-1133">Transmembrane helix</keyword>
<dbReference type="Proteomes" id="UP001549106">
    <property type="component" value="Unassembled WGS sequence"/>
</dbReference>
<evidence type="ECO:0000256" key="1">
    <source>
        <dbReference type="SAM" id="Coils"/>
    </source>
</evidence>